<name>A0A6C2UDV5_9BACT</name>
<protein>
    <submittedName>
        <fullName evidence="1">Uncharacterized protein</fullName>
    </submittedName>
</protein>
<proteinExistence type="predicted"/>
<dbReference type="AlphaFoldDB" id="A0A6C2UDV5"/>
<dbReference type="Proteomes" id="UP000346198">
    <property type="component" value="Unassembled WGS sequence"/>
</dbReference>
<evidence type="ECO:0000313" key="1">
    <source>
        <dbReference type="EMBL" id="VGO18392.1"/>
    </source>
</evidence>
<keyword evidence="2" id="KW-1185">Reference proteome</keyword>
<gene>
    <name evidence="1" type="ORF">SCARR_00444</name>
</gene>
<dbReference type="EMBL" id="CAAHFH010000001">
    <property type="protein sequence ID" value="VGO18392.1"/>
    <property type="molecule type" value="Genomic_DNA"/>
</dbReference>
<reference evidence="1 2" key="1">
    <citation type="submission" date="2019-04" db="EMBL/GenBank/DDBJ databases">
        <authorList>
            <person name="Van Vliet M D."/>
        </authorList>
    </citation>
    <scope>NUCLEOTIDE SEQUENCE [LARGE SCALE GENOMIC DNA]</scope>
    <source>
        <strain evidence="1 2">F21</strain>
    </source>
</reference>
<evidence type="ECO:0000313" key="2">
    <source>
        <dbReference type="Proteomes" id="UP000346198"/>
    </source>
</evidence>
<sequence length="46" mass="5406">MVSYPQVDDMSIVRKKKVKFSSYALSAQEGNERSPQLKDKYRERLV</sequence>
<organism evidence="1 2">
    <name type="scientific">Pontiella sulfatireligans</name>
    <dbReference type="NCBI Taxonomy" id="2750658"/>
    <lineage>
        <taxon>Bacteria</taxon>
        <taxon>Pseudomonadati</taxon>
        <taxon>Kiritimatiellota</taxon>
        <taxon>Kiritimatiellia</taxon>
        <taxon>Kiritimatiellales</taxon>
        <taxon>Pontiellaceae</taxon>
        <taxon>Pontiella</taxon>
    </lineage>
</organism>
<accession>A0A6C2UDV5</accession>